<dbReference type="AlphaFoldDB" id="A0A6N3VB86"/>
<dbReference type="InterPro" id="IPR046733">
    <property type="entry name" value="DUF6625"/>
</dbReference>
<sequence length="320" mass="38535">MPKVIIILPYFGKFDSLFTFWLQSCAYNNTIDFLVITDDKTKYNYPQNVKVVYDTFVHLREEIQLLYDFKISLETPYRFCNFRPAYGEIFQNYLEGYDFWGFSDCDMLFGDIMKFIPSDWSCYDKIGKFGHLSLVRNTEENRMLYKENDAYKIAFSTNRPLFFDEDAFPYLFEKHGKKIYPFPILDFMPRLKELKVLNDKLGNRMSVFTYEEGRIMRYSLYENKIVSNEYAYIHFLKRPIEIACNGIPQSFLIVPNQFINMEPITLDLIVKHVGKGIFWAYWRNSFKWKNFKDRLYNRLWGNRADRNLIQCMRRKIDRAG</sequence>
<dbReference type="RefSeq" id="WP_004297500.1">
    <property type="nucleotide sequence ID" value="NZ_CAKJZA010000004.1"/>
</dbReference>
<dbReference type="Pfam" id="PF20330">
    <property type="entry name" value="DUF6625"/>
    <property type="match status" value="1"/>
</dbReference>
<gene>
    <name evidence="1" type="ORF">F3F51_12720</name>
</gene>
<organism evidence="1 2">
    <name type="scientific">Bacteroides ovatus</name>
    <dbReference type="NCBI Taxonomy" id="28116"/>
    <lineage>
        <taxon>Bacteria</taxon>
        <taxon>Pseudomonadati</taxon>
        <taxon>Bacteroidota</taxon>
        <taxon>Bacteroidia</taxon>
        <taxon>Bacteroidales</taxon>
        <taxon>Bacteroidaceae</taxon>
        <taxon>Bacteroides</taxon>
    </lineage>
</organism>
<proteinExistence type="predicted"/>
<protein>
    <submittedName>
        <fullName evidence="1">Uncharacterized protein</fullName>
    </submittedName>
</protein>
<accession>A0A6N3VB86</accession>
<dbReference type="KEGG" id="boa:Bovatus_00245"/>
<reference evidence="1 2" key="1">
    <citation type="journal article" date="2019" name="Nat. Med.">
        <title>A library of human gut bacterial isolates paired with longitudinal multiomics data enables mechanistic microbiome research.</title>
        <authorList>
            <person name="Poyet M."/>
            <person name="Groussin M."/>
            <person name="Gibbons S.M."/>
            <person name="Avila-Pacheco J."/>
            <person name="Jiang X."/>
            <person name="Kearney S.M."/>
            <person name="Perrotta A.R."/>
            <person name="Berdy B."/>
            <person name="Zhao S."/>
            <person name="Lieberman T.D."/>
            <person name="Swanson P.K."/>
            <person name="Smith M."/>
            <person name="Roesemann S."/>
            <person name="Alexander J.E."/>
            <person name="Rich S.A."/>
            <person name="Livny J."/>
            <person name="Vlamakis H."/>
            <person name="Clish C."/>
            <person name="Bullock K."/>
            <person name="Deik A."/>
            <person name="Scott J."/>
            <person name="Pierce K.A."/>
            <person name="Xavier R.J."/>
            <person name="Alm E.J."/>
        </authorList>
    </citation>
    <scope>NUCLEOTIDE SEQUENCE [LARGE SCALE GENOMIC DNA]</scope>
    <source>
        <strain evidence="1 2">BIOML-A183</strain>
    </source>
</reference>
<comment type="caution">
    <text evidence="1">The sequence shown here is derived from an EMBL/GenBank/DDBJ whole genome shotgun (WGS) entry which is preliminary data.</text>
</comment>
<dbReference type="EMBL" id="VWLX01000008">
    <property type="protein sequence ID" value="KAA3804661.1"/>
    <property type="molecule type" value="Genomic_DNA"/>
</dbReference>
<evidence type="ECO:0000313" key="1">
    <source>
        <dbReference type="EMBL" id="KAA3804661.1"/>
    </source>
</evidence>
<dbReference type="Proteomes" id="UP000460135">
    <property type="component" value="Unassembled WGS sequence"/>
</dbReference>
<name>A0A6N3VB86_BACOV</name>
<dbReference type="GeneID" id="29454765"/>
<evidence type="ECO:0000313" key="2">
    <source>
        <dbReference type="Proteomes" id="UP000460135"/>
    </source>
</evidence>